<organism evidence="2 3">
    <name type="scientific">Pseudoalteromonas rubra</name>
    <dbReference type="NCBI Taxonomy" id="43658"/>
    <lineage>
        <taxon>Bacteria</taxon>
        <taxon>Pseudomonadati</taxon>
        <taxon>Pseudomonadota</taxon>
        <taxon>Gammaproteobacteria</taxon>
        <taxon>Alteromonadales</taxon>
        <taxon>Pseudoalteromonadaceae</taxon>
        <taxon>Pseudoalteromonas</taxon>
    </lineage>
</organism>
<accession>A0A0L0EUC8</accession>
<dbReference type="AlphaFoldDB" id="A0A0L0EUC8"/>
<proteinExistence type="predicted"/>
<sequence length="76" mass="8443">MKSNEQAGIMSKPNKELKMLPLLFVSIALCIGGHFILQPNYQDSHIAEYALAALPFLMFAIVIIAIRIAIKADKEE</sequence>
<reference evidence="3" key="1">
    <citation type="submission" date="2015-07" db="EMBL/GenBank/DDBJ databases">
        <title>Draft genome sequence of a Pseudoalteromonas rubra strain, OCN096, isolated from Kaneohe Bay, Oahu, Hawaii.</title>
        <authorList>
            <person name="Beurmann S."/>
            <person name="Ushijima B."/>
            <person name="Belcaid M."/>
            <person name="Callahan S.M."/>
            <person name="Aeby G.S."/>
        </authorList>
    </citation>
    <scope>NUCLEOTIDE SEQUENCE [LARGE SCALE GENOMIC DNA]</scope>
    <source>
        <strain evidence="3">OCN096</strain>
    </source>
</reference>
<keyword evidence="1" id="KW-0472">Membrane</keyword>
<feature type="transmembrane region" description="Helical" evidence="1">
    <location>
        <begin position="20"/>
        <end position="37"/>
    </location>
</feature>
<comment type="caution">
    <text evidence="2">The sequence shown here is derived from an EMBL/GenBank/DDBJ whole genome shotgun (WGS) entry which is preliminary data.</text>
</comment>
<keyword evidence="1" id="KW-1133">Transmembrane helix</keyword>
<evidence type="ECO:0000256" key="1">
    <source>
        <dbReference type="SAM" id="Phobius"/>
    </source>
</evidence>
<name>A0A0L0EUC8_9GAMM</name>
<feature type="transmembrane region" description="Helical" evidence="1">
    <location>
        <begin position="49"/>
        <end position="70"/>
    </location>
</feature>
<keyword evidence="1" id="KW-0812">Transmembrane</keyword>
<evidence type="ECO:0000313" key="2">
    <source>
        <dbReference type="EMBL" id="KNC67483.1"/>
    </source>
</evidence>
<evidence type="ECO:0000313" key="3">
    <source>
        <dbReference type="Proteomes" id="UP000036850"/>
    </source>
</evidence>
<dbReference type="Proteomes" id="UP000036850">
    <property type="component" value="Unassembled WGS sequence"/>
</dbReference>
<gene>
    <name evidence="2" type="ORF">AC626_10540</name>
</gene>
<dbReference type="EMBL" id="LFZX01000067">
    <property type="protein sequence ID" value="KNC67483.1"/>
    <property type="molecule type" value="Genomic_DNA"/>
</dbReference>
<protein>
    <submittedName>
        <fullName evidence="2">Uncharacterized protein</fullName>
    </submittedName>
</protein>
<dbReference type="PATRIC" id="fig|43658.6.peg.5554"/>